<feature type="region of interest" description="Disordered" evidence="1">
    <location>
        <begin position="1"/>
        <end position="55"/>
    </location>
</feature>
<feature type="compositionally biased region" description="Basic and acidic residues" evidence="1">
    <location>
        <begin position="42"/>
        <end position="52"/>
    </location>
</feature>
<sequence length="490" mass="55039">MRRRCIVRTADEKRASGDGTTTSFAATTPATVAGKGPRQRVVSKERGDERRGSSASLGSEIVFTGESIALDRSAFFSPTSFSSAQLTVATIRYSFQGAATRFGERHHQHSLCLPGHDSFESWIIIATPTVPSLCFLSVKDKLQPQCGHADTVLERLHLNDFPLSFNRKFSFGWIWMTSTPFEGYRSAFVPSPRIASSPHYDINNLAANVSSFSKTYLAPGSTEKAIPVEQWNIQLAKDALALDSQVRQLAVKTAQGYRSYDRYVGAEETSRLMRAIYMMDIIRVLLPIEFPNQDLPLASFWKNLPPWDEQAVAYVALNITKLMLSSKTQKDTAELSLREHLQVFTMTGVKSYMDSSKHWIKDLAQVMARGAQPRSIYTVTTDGSQRLGNQGTVIRANDVKTLVQRFPESNLGPAELWFFKLVMRLNPDIIPQKIRRDARYLKNHLPHFDNATLIHVAQGNWPTIQQVATAADRHLTLHLQSMATELKRFD</sequence>
<evidence type="ECO:0000256" key="1">
    <source>
        <dbReference type="SAM" id="MobiDB-lite"/>
    </source>
</evidence>
<keyword evidence="3" id="KW-1185">Reference proteome</keyword>
<name>A0ABR2V7M7_9PEZI</name>
<accession>A0ABR2V7M7</accession>
<gene>
    <name evidence="2" type="ORF">SUNI508_04581</name>
</gene>
<organism evidence="2 3">
    <name type="scientific">Seiridium unicorne</name>
    <dbReference type="NCBI Taxonomy" id="138068"/>
    <lineage>
        <taxon>Eukaryota</taxon>
        <taxon>Fungi</taxon>
        <taxon>Dikarya</taxon>
        <taxon>Ascomycota</taxon>
        <taxon>Pezizomycotina</taxon>
        <taxon>Sordariomycetes</taxon>
        <taxon>Xylariomycetidae</taxon>
        <taxon>Amphisphaeriales</taxon>
        <taxon>Sporocadaceae</taxon>
        <taxon>Seiridium</taxon>
    </lineage>
</organism>
<dbReference type="Proteomes" id="UP001408356">
    <property type="component" value="Unassembled WGS sequence"/>
</dbReference>
<evidence type="ECO:0000313" key="2">
    <source>
        <dbReference type="EMBL" id="KAK9422914.1"/>
    </source>
</evidence>
<reference evidence="2 3" key="1">
    <citation type="journal article" date="2024" name="J. Plant Pathol.">
        <title>Sequence and assembly of the genome of Seiridium unicorne, isolate CBS 538.82, causal agent of cypress canker disease.</title>
        <authorList>
            <person name="Scali E."/>
            <person name="Rocca G.D."/>
            <person name="Danti R."/>
            <person name="Garbelotto M."/>
            <person name="Barberini S."/>
            <person name="Baroncelli R."/>
            <person name="Emiliani G."/>
        </authorList>
    </citation>
    <scope>NUCLEOTIDE SEQUENCE [LARGE SCALE GENOMIC DNA]</scope>
    <source>
        <strain evidence="2 3">BM-138-508</strain>
    </source>
</reference>
<evidence type="ECO:0000313" key="3">
    <source>
        <dbReference type="Proteomes" id="UP001408356"/>
    </source>
</evidence>
<comment type="caution">
    <text evidence="2">The sequence shown here is derived from an EMBL/GenBank/DDBJ whole genome shotgun (WGS) entry which is preliminary data.</text>
</comment>
<feature type="compositionally biased region" description="Low complexity" evidence="1">
    <location>
        <begin position="20"/>
        <end position="33"/>
    </location>
</feature>
<protein>
    <submittedName>
        <fullName evidence="2">Uncharacterized protein</fullName>
    </submittedName>
</protein>
<dbReference type="EMBL" id="JARVKF010000101">
    <property type="protein sequence ID" value="KAK9422914.1"/>
    <property type="molecule type" value="Genomic_DNA"/>
</dbReference>
<proteinExistence type="predicted"/>